<evidence type="ECO:0000313" key="2">
    <source>
        <dbReference type="EMBL" id="UTT62743.1"/>
    </source>
</evidence>
<keyword evidence="2" id="KW-0540">Nuclease</keyword>
<feature type="domain" description="Exonuclease" evidence="1">
    <location>
        <begin position="11"/>
        <end position="193"/>
    </location>
</feature>
<protein>
    <submittedName>
        <fullName evidence="2">Exonuclease domain-containing protein</fullName>
    </submittedName>
</protein>
<dbReference type="Proteomes" id="UP001060039">
    <property type="component" value="Chromosome"/>
</dbReference>
<accession>A0ABY5FWU4</accession>
<dbReference type="InterPro" id="IPR036397">
    <property type="entry name" value="RNaseH_sf"/>
</dbReference>
<keyword evidence="2" id="KW-0378">Hydrolase</keyword>
<gene>
    <name evidence="2" type="ORF">NNL39_01075</name>
</gene>
<keyword evidence="3" id="KW-1185">Reference proteome</keyword>
<keyword evidence="2" id="KW-0269">Exonuclease</keyword>
<sequence>MSTDRPEKPVTYISVDIEAAGPSPSGFAMLSVGACVVDPRSVDAPDTEPGFYVELQPDREGVLDSAMSVGGFTLDGLRASGTAPEAAMQQFADWIDTVTPAGHRPVMVGFNAVFDWMFVADYFHRYLGRNPFGHSALDIKAFYLGVTGSSWAGTSMNFVAERYGLSITLTHNALDDARDQAALFRAVRGELASRD</sequence>
<dbReference type="CDD" id="cd06127">
    <property type="entry name" value="DEDDh"/>
    <property type="match status" value="1"/>
</dbReference>
<dbReference type="InterPro" id="IPR013520">
    <property type="entry name" value="Ribonucl_H"/>
</dbReference>
<dbReference type="Pfam" id="PF00929">
    <property type="entry name" value="RNase_T"/>
    <property type="match status" value="1"/>
</dbReference>
<reference evidence="2" key="1">
    <citation type="submission" date="2022-07" db="EMBL/GenBank/DDBJ databases">
        <title>Taxonomic analysis of Microcella humidisoli nov. sp., isolated from riverside soil.</title>
        <authorList>
            <person name="Molina K.M."/>
            <person name="Kim S.B."/>
        </authorList>
    </citation>
    <scope>NUCLEOTIDE SEQUENCE</scope>
    <source>
        <strain evidence="2">MMS21-STM10</strain>
    </source>
</reference>
<dbReference type="EMBL" id="CP101497">
    <property type="protein sequence ID" value="UTT62743.1"/>
    <property type="molecule type" value="Genomic_DNA"/>
</dbReference>
<organism evidence="2 3">
    <name type="scientific">Microcella humidisoli</name>
    <dbReference type="NCBI Taxonomy" id="2963406"/>
    <lineage>
        <taxon>Bacteria</taxon>
        <taxon>Bacillati</taxon>
        <taxon>Actinomycetota</taxon>
        <taxon>Actinomycetes</taxon>
        <taxon>Micrococcales</taxon>
        <taxon>Microbacteriaceae</taxon>
        <taxon>Microcella</taxon>
    </lineage>
</organism>
<proteinExistence type="predicted"/>
<dbReference type="Gene3D" id="3.30.420.10">
    <property type="entry name" value="Ribonuclease H-like superfamily/Ribonuclease H"/>
    <property type="match status" value="1"/>
</dbReference>
<dbReference type="RefSeq" id="WP_255159874.1">
    <property type="nucleotide sequence ID" value="NZ_CP101497.1"/>
</dbReference>
<dbReference type="SUPFAM" id="SSF53098">
    <property type="entry name" value="Ribonuclease H-like"/>
    <property type="match status" value="1"/>
</dbReference>
<dbReference type="InterPro" id="IPR012337">
    <property type="entry name" value="RNaseH-like_sf"/>
</dbReference>
<evidence type="ECO:0000259" key="1">
    <source>
        <dbReference type="SMART" id="SM00479"/>
    </source>
</evidence>
<dbReference type="PROSITE" id="PS51257">
    <property type="entry name" value="PROKAR_LIPOPROTEIN"/>
    <property type="match status" value="1"/>
</dbReference>
<dbReference type="GO" id="GO:0004527">
    <property type="term" value="F:exonuclease activity"/>
    <property type="evidence" value="ECO:0007669"/>
    <property type="project" value="UniProtKB-KW"/>
</dbReference>
<evidence type="ECO:0000313" key="3">
    <source>
        <dbReference type="Proteomes" id="UP001060039"/>
    </source>
</evidence>
<dbReference type="SMART" id="SM00479">
    <property type="entry name" value="EXOIII"/>
    <property type="match status" value="1"/>
</dbReference>
<name>A0ABY5FWU4_9MICO</name>